<dbReference type="AlphaFoldDB" id="A0A0A8Z919"/>
<feature type="compositionally biased region" description="Basic and acidic residues" evidence="1">
    <location>
        <begin position="15"/>
        <end position="26"/>
    </location>
</feature>
<organism evidence="2">
    <name type="scientific">Arundo donax</name>
    <name type="common">Giant reed</name>
    <name type="synonym">Donax arundinaceus</name>
    <dbReference type="NCBI Taxonomy" id="35708"/>
    <lineage>
        <taxon>Eukaryota</taxon>
        <taxon>Viridiplantae</taxon>
        <taxon>Streptophyta</taxon>
        <taxon>Embryophyta</taxon>
        <taxon>Tracheophyta</taxon>
        <taxon>Spermatophyta</taxon>
        <taxon>Magnoliopsida</taxon>
        <taxon>Liliopsida</taxon>
        <taxon>Poales</taxon>
        <taxon>Poaceae</taxon>
        <taxon>PACMAD clade</taxon>
        <taxon>Arundinoideae</taxon>
        <taxon>Arundineae</taxon>
        <taxon>Arundo</taxon>
    </lineage>
</organism>
<dbReference type="EMBL" id="GBRH01261981">
    <property type="protein sequence ID" value="JAD35914.1"/>
    <property type="molecule type" value="Transcribed_RNA"/>
</dbReference>
<protein>
    <submittedName>
        <fullName evidence="2">Uncharacterized protein</fullName>
    </submittedName>
</protein>
<evidence type="ECO:0000256" key="1">
    <source>
        <dbReference type="SAM" id="MobiDB-lite"/>
    </source>
</evidence>
<proteinExistence type="predicted"/>
<accession>A0A0A8Z919</accession>
<sequence length="75" mass="8417">MVVVVPLGSHLSGTDGEKWDNVKLEDDPLSDEESDMLPSTNLQHLLEDDDPLASTHEDQWEYISLEDGTVCMTWS</sequence>
<evidence type="ECO:0000313" key="2">
    <source>
        <dbReference type="EMBL" id="JAD35914.1"/>
    </source>
</evidence>
<name>A0A0A8Z919_ARUDO</name>
<feature type="region of interest" description="Disordered" evidence="1">
    <location>
        <begin position="1"/>
        <end position="36"/>
    </location>
</feature>
<reference evidence="2" key="2">
    <citation type="journal article" date="2015" name="Data Brief">
        <title>Shoot transcriptome of the giant reed, Arundo donax.</title>
        <authorList>
            <person name="Barrero R.A."/>
            <person name="Guerrero F.D."/>
            <person name="Moolhuijzen P."/>
            <person name="Goolsby J.A."/>
            <person name="Tidwell J."/>
            <person name="Bellgard S.E."/>
            <person name="Bellgard M.I."/>
        </authorList>
    </citation>
    <scope>NUCLEOTIDE SEQUENCE</scope>
    <source>
        <tissue evidence="2">Shoot tissue taken approximately 20 cm above the soil surface</tissue>
    </source>
</reference>
<reference evidence="2" key="1">
    <citation type="submission" date="2014-09" db="EMBL/GenBank/DDBJ databases">
        <authorList>
            <person name="Magalhaes I.L.F."/>
            <person name="Oliveira U."/>
            <person name="Santos F.R."/>
            <person name="Vidigal T.H.D.A."/>
            <person name="Brescovit A.D."/>
            <person name="Santos A.J."/>
        </authorList>
    </citation>
    <scope>NUCLEOTIDE SEQUENCE</scope>
    <source>
        <tissue evidence="2">Shoot tissue taken approximately 20 cm above the soil surface</tissue>
    </source>
</reference>